<dbReference type="EMBL" id="AKHW03004666">
    <property type="protein sequence ID" value="KYO29495.1"/>
    <property type="molecule type" value="Genomic_DNA"/>
</dbReference>
<protein>
    <submittedName>
        <fullName evidence="2">Uncharacterized protein</fullName>
    </submittedName>
</protein>
<proteinExistence type="predicted"/>
<sequence length="151" mass="16616">MLIIINESQPTIILAKSMKITIATFIKHLPTQQLKLLPQATPANHFNPRSTSLSEDNLPNLTRSPAATEKSCNSTKATTQVNDRQVIIQSEPSSTATSASAQRSSLRNLMGEDLEHLLPSLSCKGLGKDQEPQVCGPQVAKWRMLLYGWHL</sequence>
<comment type="caution">
    <text evidence="2">The sequence shown here is derived from an EMBL/GenBank/DDBJ whole genome shotgun (WGS) entry which is preliminary data.</text>
</comment>
<evidence type="ECO:0000256" key="1">
    <source>
        <dbReference type="SAM" id="MobiDB-lite"/>
    </source>
</evidence>
<organism evidence="2 3">
    <name type="scientific">Alligator mississippiensis</name>
    <name type="common">American alligator</name>
    <dbReference type="NCBI Taxonomy" id="8496"/>
    <lineage>
        <taxon>Eukaryota</taxon>
        <taxon>Metazoa</taxon>
        <taxon>Chordata</taxon>
        <taxon>Craniata</taxon>
        <taxon>Vertebrata</taxon>
        <taxon>Euteleostomi</taxon>
        <taxon>Archelosauria</taxon>
        <taxon>Archosauria</taxon>
        <taxon>Crocodylia</taxon>
        <taxon>Alligatoridae</taxon>
        <taxon>Alligatorinae</taxon>
        <taxon>Alligator</taxon>
    </lineage>
</organism>
<keyword evidence="3" id="KW-1185">Reference proteome</keyword>
<dbReference type="Proteomes" id="UP000050525">
    <property type="component" value="Unassembled WGS sequence"/>
</dbReference>
<name>A0A151MYH0_ALLMI</name>
<evidence type="ECO:0000313" key="3">
    <source>
        <dbReference type="Proteomes" id="UP000050525"/>
    </source>
</evidence>
<gene>
    <name evidence="2" type="ORF">Y1Q_0018545</name>
</gene>
<feature type="region of interest" description="Disordered" evidence="1">
    <location>
        <begin position="41"/>
        <end position="82"/>
    </location>
</feature>
<evidence type="ECO:0000313" key="2">
    <source>
        <dbReference type="EMBL" id="KYO29495.1"/>
    </source>
</evidence>
<dbReference type="AlphaFoldDB" id="A0A151MYH0"/>
<accession>A0A151MYH0</accession>
<reference evidence="2 3" key="1">
    <citation type="journal article" date="2012" name="Genome Biol.">
        <title>Sequencing three crocodilian genomes to illuminate the evolution of archosaurs and amniotes.</title>
        <authorList>
            <person name="St John J.A."/>
            <person name="Braun E.L."/>
            <person name="Isberg S.R."/>
            <person name="Miles L.G."/>
            <person name="Chong A.Y."/>
            <person name="Gongora J."/>
            <person name="Dalzell P."/>
            <person name="Moran C."/>
            <person name="Bed'hom B."/>
            <person name="Abzhanov A."/>
            <person name="Burgess S.C."/>
            <person name="Cooksey A.M."/>
            <person name="Castoe T.A."/>
            <person name="Crawford N.G."/>
            <person name="Densmore L.D."/>
            <person name="Drew J.C."/>
            <person name="Edwards S.V."/>
            <person name="Faircloth B.C."/>
            <person name="Fujita M.K."/>
            <person name="Greenwold M.J."/>
            <person name="Hoffmann F.G."/>
            <person name="Howard J.M."/>
            <person name="Iguchi T."/>
            <person name="Janes D.E."/>
            <person name="Khan S.Y."/>
            <person name="Kohno S."/>
            <person name="de Koning A.J."/>
            <person name="Lance S.L."/>
            <person name="McCarthy F.M."/>
            <person name="McCormack J.E."/>
            <person name="Merchant M.E."/>
            <person name="Peterson D.G."/>
            <person name="Pollock D.D."/>
            <person name="Pourmand N."/>
            <person name="Raney B.J."/>
            <person name="Roessler K.A."/>
            <person name="Sanford J.R."/>
            <person name="Sawyer R.H."/>
            <person name="Schmidt C.J."/>
            <person name="Triplett E.W."/>
            <person name="Tuberville T.D."/>
            <person name="Venegas-Anaya M."/>
            <person name="Howard J.T."/>
            <person name="Jarvis E.D."/>
            <person name="Guillette L.J.Jr."/>
            <person name="Glenn T.C."/>
            <person name="Green R.E."/>
            <person name="Ray D.A."/>
        </authorList>
    </citation>
    <scope>NUCLEOTIDE SEQUENCE [LARGE SCALE GENOMIC DNA]</scope>
    <source>
        <strain evidence="2">KSC_2009_1</strain>
    </source>
</reference>